<dbReference type="Gene3D" id="3.40.50.150">
    <property type="entry name" value="Vaccinia Virus protein VP39"/>
    <property type="match status" value="1"/>
</dbReference>
<keyword evidence="2" id="KW-0808">Transferase</keyword>
<dbReference type="PATRIC" id="fig|1408254.3.peg.1480"/>
<name>V6MAI5_9BACL</name>
<dbReference type="OrthoDB" id="9772751at2"/>
<feature type="domain" description="Methyltransferase type 11" evidence="1">
    <location>
        <begin position="42"/>
        <end position="137"/>
    </location>
</feature>
<dbReference type="STRING" id="1408254.T458_07460"/>
<organism evidence="2 3">
    <name type="scientific">Brevibacillus panacihumi W25</name>
    <dbReference type="NCBI Taxonomy" id="1408254"/>
    <lineage>
        <taxon>Bacteria</taxon>
        <taxon>Bacillati</taxon>
        <taxon>Bacillota</taxon>
        <taxon>Bacilli</taxon>
        <taxon>Bacillales</taxon>
        <taxon>Paenibacillaceae</taxon>
        <taxon>Brevibacillus</taxon>
    </lineage>
</organism>
<gene>
    <name evidence="2" type="ORF">T458_07460</name>
</gene>
<dbReference type="eggNOG" id="COG2226">
    <property type="taxonomic scope" value="Bacteria"/>
</dbReference>
<dbReference type="InterPro" id="IPR052356">
    <property type="entry name" value="Thiol_S-MT"/>
</dbReference>
<dbReference type="InterPro" id="IPR029063">
    <property type="entry name" value="SAM-dependent_MTases_sf"/>
</dbReference>
<dbReference type="SUPFAM" id="SSF53335">
    <property type="entry name" value="S-adenosyl-L-methionine-dependent methyltransferases"/>
    <property type="match status" value="1"/>
</dbReference>
<evidence type="ECO:0000313" key="3">
    <source>
        <dbReference type="Proteomes" id="UP000017973"/>
    </source>
</evidence>
<dbReference type="Proteomes" id="UP000017973">
    <property type="component" value="Unassembled WGS sequence"/>
</dbReference>
<dbReference type="Pfam" id="PF08241">
    <property type="entry name" value="Methyltransf_11"/>
    <property type="match status" value="1"/>
</dbReference>
<dbReference type="InterPro" id="IPR013216">
    <property type="entry name" value="Methyltransf_11"/>
</dbReference>
<dbReference type="PANTHER" id="PTHR45036:SF1">
    <property type="entry name" value="METHYLTRANSFERASE LIKE 7A"/>
    <property type="match status" value="1"/>
</dbReference>
<dbReference type="PANTHER" id="PTHR45036">
    <property type="entry name" value="METHYLTRANSFERASE LIKE 7B"/>
    <property type="match status" value="1"/>
</dbReference>
<dbReference type="CDD" id="cd02440">
    <property type="entry name" value="AdoMet_MTases"/>
    <property type="match status" value="1"/>
</dbReference>
<accession>V6MAI5</accession>
<dbReference type="AlphaFoldDB" id="V6MAI5"/>
<proteinExistence type="predicted"/>
<keyword evidence="2" id="KW-0489">Methyltransferase</keyword>
<keyword evidence="3" id="KW-1185">Reference proteome</keyword>
<sequence>MNKADLIKKFNKQAPMYERNRKAHALGPWRSRLLRSARGKILEAAVGAGANFPFYKKDLVEEIMAVDFSPEMLRKAKAASQELGIPATFMESDMDDLSFPPDTFDTIVSTLSLCSYADPLLVLNQFNRWCRKSGSILLLEHGLSSNSLLAFAQKRLEPVLYRFSGCHHDRDMMRIIESSELEIVSVQHYWAGCMHLVWAVPGK</sequence>
<evidence type="ECO:0000313" key="2">
    <source>
        <dbReference type="EMBL" id="EST55556.1"/>
    </source>
</evidence>
<dbReference type="GO" id="GO:0032259">
    <property type="term" value="P:methylation"/>
    <property type="evidence" value="ECO:0007669"/>
    <property type="project" value="UniProtKB-KW"/>
</dbReference>
<comment type="caution">
    <text evidence="2">The sequence shown here is derived from an EMBL/GenBank/DDBJ whole genome shotgun (WGS) entry which is preliminary data.</text>
</comment>
<dbReference type="GO" id="GO:0008757">
    <property type="term" value="F:S-adenosylmethionine-dependent methyltransferase activity"/>
    <property type="evidence" value="ECO:0007669"/>
    <property type="project" value="InterPro"/>
</dbReference>
<dbReference type="EMBL" id="AYJU01000003">
    <property type="protein sequence ID" value="EST55556.1"/>
    <property type="molecule type" value="Genomic_DNA"/>
</dbReference>
<evidence type="ECO:0000259" key="1">
    <source>
        <dbReference type="Pfam" id="PF08241"/>
    </source>
</evidence>
<reference evidence="2 3" key="1">
    <citation type="journal article" date="2014" name="Genome Announc.">
        <title>Draft Genome Sequence of Brevibacillus panacihumi Strain W25, a Halotolerant Hydrocarbon-Degrading Bacterium.</title>
        <authorList>
            <person name="Wang X."/>
            <person name="Jin D."/>
            <person name="Zhou L."/>
            <person name="Wu L."/>
            <person name="An W."/>
            <person name="Chen Y."/>
            <person name="Zhao L."/>
        </authorList>
    </citation>
    <scope>NUCLEOTIDE SEQUENCE [LARGE SCALE GENOMIC DNA]</scope>
    <source>
        <strain evidence="2 3">W25</strain>
    </source>
</reference>
<dbReference type="HOGENOM" id="CLU_037990_7_3_9"/>
<protein>
    <submittedName>
        <fullName evidence="2">Type 11 methyltransferase</fullName>
    </submittedName>
</protein>